<dbReference type="PROSITE" id="PS51257">
    <property type="entry name" value="PROKAR_LIPOPROTEIN"/>
    <property type="match status" value="1"/>
</dbReference>
<reference evidence="1 2" key="1">
    <citation type="submission" date="2020-11" db="EMBL/GenBank/DDBJ databases">
        <title>The genome sequence of Erythrobacter sp. 6D36.</title>
        <authorList>
            <person name="Liu Y."/>
        </authorList>
    </citation>
    <scope>NUCLEOTIDE SEQUENCE [LARGE SCALE GENOMIC DNA]</scope>
    <source>
        <strain evidence="1 2">6D36</strain>
    </source>
</reference>
<accession>A0A7S8IT40</accession>
<dbReference type="AlphaFoldDB" id="A0A7S8IT40"/>
<dbReference type="KEGG" id="qso:IRL76_03270"/>
<dbReference type="Proteomes" id="UP000594459">
    <property type="component" value="Chromosome"/>
</dbReference>
<gene>
    <name evidence="1" type="ORF">IRL76_03270</name>
</gene>
<proteinExistence type="predicted"/>
<organism evidence="1 2">
    <name type="scientific">Qipengyuania soli</name>
    <dbReference type="NCBI Taxonomy" id="2782568"/>
    <lineage>
        <taxon>Bacteria</taxon>
        <taxon>Pseudomonadati</taxon>
        <taxon>Pseudomonadota</taxon>
        <taxon>Alphaproteobacteria</taxon>
        <taxon>Sphingomonadales</taxon>
        <taxon>Erythrobacteraceae</taxon>
        <taxon>Qipengyuania</taxon>
    </lineage>
</organism>
<sequence>MTDRKFIRPALLALALSGCAGTGTDGYPSLAIRDVERVEGNFEPAPSQQLDVPPVEVDLSGGLDARLAALVAQAREAHATFAAAQPGAEKLVGAAAGADIGSDSWAAAQVALADLDSARSIAAIALGELDIIHAAASIQAEDASAIDVARGQVIDLISEEDSVLERLRSRVR</sequence>
<keyword evidence="2" id="KW-1185">Reference proteome</keyword>
<name>A0A7S8IT40_9SPHN</name>
<dbReference type="EMBL" id="CP064654">
    <property type="protein sequence ID" value="QPC99603.1"/>
    <property type="molecule type" value="Genomic_DNA"/>
</dbReference>
<evidence type="ECO:0000313" key="1">
    <source>
        <dbReference type="EMBL" id="QPC99603.1"/>
    </source>
</evidence>
<protein>
    <submittedName>
        <fullName evidence="1">Uncharacterized protein</fullName>
    </submittedName>
</protein>
<evidence type="ECO:0000313" key="2">
    <source>
        <dbReference type="Proteomes" id="UP000594459"/>
    </source>
</evidence>